<dbReference type="PANTHER" id="PTHR15549:SF30">
    <property type="entry name" value="MID2 DOMAIN-CONTAINING PROTEIN"/>
    <property type="match status" value="1"/>
</dbReference>
<keyword evidence="2 6" id="KW-0812">Transmembrane</keyword>
<evidence type="ECO:0000256" key="6">
    <source>
        <dbReference type="SAM" id="Phobius"/>
    </source>
</evidence>
<dbReference type="GO" id="GO:0071944">
    <property type="term" value="C:cell periphery"/>
    <property type="evidence" value="ECO:0007669"/>
    <property type="project" value="UniProtKB-ARBA"/>
</dbReference>
<evidence type="ECO:0000256" key="3">
    <source>
        <dbReference type="ARBA" id="ARBA00022989"/>
    </source>
</evidence>
<dbReference type="RefSeq" id="XP_003664679.1">
    <property type="nucleotide sequence ID" value="XM_003664631.1"/>
</dbReference>
<gene>
    <name evidence="8" type="ORF">MYCTH_2307766</name>
</gene>
<dbReference type="GO" id="GO:0016020">
    <property type="term" value="C:membrane"/>
    <property type="evidence" value="ECO:0007669"/>
    <property type="project" value="UniProtKB-SubCell"/>
</dbReference>
<dbReference type="HOGENOM" id="CLU_047791_0_0_1"/>
<evidence type="ECO:0000256" key="5">
    <source>
        <dbReference type="SAM" id="MobiDB-lite"/>
    </source>
</evidence>
<organism evidence="8 9">
    <name type="scientific">Thermothelomyces thermophilus (strain ATCC 42464 / BCRC 31852 / DSM 1799)</name>
    <name type="common">Sporotrichum thermophile</name>
    <dbReference type="NCBI Taxonomy" id="573729"/>
    <lineage>
        <taxon>Eukaryota</taxon>
        <taxon>Fungi</taxon>
        <taxon>Dikarya</taxon>
        <taxon>Ascomycota</taxon>
        <taxon>Pezizomycotina</taxon>
        <taxon>Sordariomycetes</taxon>
        <taxon>Sordariomycetidae</taxon>
        <taxon>Sordariales</taxon>
        <taxon>Chaetomiaceae</taxon>
        <taxon>Thermothelomyces</taxon>
    </lineage>
</organism>
<feature type="chain" id="PRO_5003435603" description="Mid2 domain-containing protein" evidence="7">
    <location>
        <begin position="22"/>
        <end position="464"/>
    </location>
</feature>
<dbReference type="Pfam" id="PF03229">
    <property type="entry name" value="Alpha_GJ"/>
    <property type="match status" value="1"/>
</dbReference>
<feature type="compositionally biased region" description="Pro residues" evidence="5">
    <location>
        <begin position="393"/>
        <end position="419"/>
    </location>
</feature>
<dbReference type="AlphaFoldDB" id="G2QGS7"/>
<dbReference type="InterPro" id="IPR051694">
    <property type="entry name" value="Immunoregulatory_rcpt-like"/>
</dbReference>
<feature type="compositionally biased region" description="Low complexity" evidence="5">
    <location>
        <begin position="227"/>
        <end position="238"/>
    </location>
</feature>
<feature type="transmembrane region" description="Helical" evidence="6">
    <location>
        <begin position="243"/>
        <end position="265"/>
    </location>
</feature>
<evidence type="ECO:0000313" key="8">
    <source>
        <dbReference type="EMBL" id="AEO59434.1"/>
    </source>
</evidence>
<feature type="compositionally biased region" description="Low complexity" evidence="5">
    <location>
        <begin position="420"/>
        <end position="448"/>
    </location>
</feature>
<evidence type="ECO:0000313" key="9">
    <source>
        <dbReference type="Proteomes" id="UP000007322"/>
    </source>
</evidence>
<dbReference type="OrthoDB" id="4849731at2759"/>
<dbReference type="eggNOG" id="ENOG502SYEE">
    <property type="taxonomic scope" value="Eukaryota"/>
</dbReference>
<accession>G2QGS7</accession>
<feature type="region of interest" description="Disordered" evidence="5">
    <location>
        <begin position="372"/>
        <end position="464"/>
    </location>
</feature>
<feature type="region of interest" description="Disordered" evidence="5">
    <location>
        <begin position="276"/>
        <end position="322"/>
    </location>
</feature>
<feature type="signal peptide" evidence="7">
    <location>
        <begin position="1"/>
        <end position="21"/>
    </location>
</feature>
<dbReference type="KEGG" id="mtm:MYCTH_2307766"/>
<dbReference type="EMBL" id="CP003005">
    <property type="protein sequence ID" value="AEO59434.1"/>
    <property type="molecule type" value="Genomic_DNA"/>
</dbReference>
<dbReference type="PANTHER" id="PTHR15549">
    <property type="entry name" value="PAIRED IMMUNOGLOBULIN-LIKE TYPE 2 RECEPTOR"/>
    <property type="match status" value="1"/>
</dbReference>
<evidence type="ECO:0000256" key="2">
    <source>
        <dbReference type="ARBA" id="ARBA00022692"/>
    </source>
</evidence>
<keyword evidence="9" id="KW-1185">Reference proteome</keyword>
<dbReference type="OMA" id="CNARNVC"/>
<dbReference type="InParanoid" id="G2QGS7"/>
<keyword evidence="7" id="KW-0732">Signal</keyword>
<dbReference type="GeneID" id="11506285"/>
<proteinExistence type="predicted"/>
<dbReference type="STRING" id="573729.G2QGS7"/>
<dbReference type="Proteomes" id="UP000007322">
    <property type="component" value="Chromosome 4"/>
</dbReference>
<protein>
    <recommendedName>
        <fullName evidence="10">Mid2 domain-containing protein</fullName>
    </recommendedName>
</protein>
<sequence>MAVKSLGWLAAAAVSLSAVSGMAREQLFARSAAQTPAPQLREGGIDVSPLAVTALPILPRDLQKRDTQTCGYVDGNPHSDYICAHPDAQCLYDTRVSAVGCCLTTSCEVYAACLPYASSKATKTYDRERTLYCSNSNLPSCAVFSYGDRTGSIAGYTIHTCDSVSTTYTIFFRATTSSSSSSTTSSSETSQSSAESTAESAESTAESTTSDSSPTATDGGDSPAETSDGADSDSGSSTPVGPIVGGVIGGVAALALIGLGAFLLIRRKDSNGPAPVGMAAAPGGPPGGPTGYMGGPPGGPHGASAYGPPPASPHSAMNAPVYDPYDPLQNPSSHPGSVHPMQNIPPMNTPPTGSPPPNYQYPQQIYAMPPPQQQGMGMGIGMGMGMGMNGMGTPPPQHNGIGTPPPPVGMGAPTPPPPQNGGYMPYPGPQQQQQQQQQQQKLPMQMQPVELPTQRGDGELHELS</sequence>
<reference evidence="8 9" key="1">
    <citation type="journal article" date="2011" name="Nat. Biotechnol.">
        <title>Comparative genomic analysis of the thermophilic biomass-degrading fungi Myceliophthora thermophila and Thielavia terrestris.</title>
        <authorList>
            <person name="Berka R.M."/>
            <person name="Grigoriev I.V."/>
            <person name="Otillar R."/>
            <person name="Salamov A."/>
            <person name="Grimwood J."/>
            <person name="Reid I."/>
            <person name="Ishmael N."/>
            <person name="John T."/>
            <person name="Darmond C."/>
            <person name="Moisan M.-C."/>
            <person name="Henrissat B."/>
            <person name="Coutinho P.M."/>
            <person name="Lombard V."/>
            <person name="Natvig D.O."/>
            <person name="Lindquist E."/>
            <person name="Schmutz J."/>
            <person name="Lucas S."/>
            <person name="Harris P."/>
            <person name="Powlowski J."/>
            <person name="Bellemare A."/>
            <person name="Taylor D."/>
            <person name="Butler G."/>
            <person name="de Vries R.P."/>
            <person name="Allijn I.E."/>
            <person name="van den Brink J."/>
            <person name="Ushinsky S."/>
            <person name="Storms R."/>
            <person name="Powell A.J."/>
            <person name="Paulsen I.T."/>
            <person name="Elbourne L.D.H."/>
            <person name="Baker S.E."/>
            <person name="Magnuson J."/>
            <person name="LaBoissiere S."/>
            <person name="Clutterbuck A.J."/>
            <person name="Martinez D."/>
            <person name="Wogulis M."/>
            <person name="de Leon A.L."/>
            <person name="Rey M.W."/>
            <person name="Tsang A."/>
        </authorList>
    </citation>
    <scope>NUCLEOTIDE SEQUENCE [LARGE SCALE GENOMIC DNA]</scope>
    <source>
        <strain evidence="9">ATCC 42464 / BCRC 31852 / DSM 1799</strain>
    </source>
</reference>
<dbReference type="VEuPathDB" id="FungiDB:MYCTH_2307766"/>
<feature type="compositionally biased region" description="Gly residues" evidence="5">
    <location>
        <begin position="376"/>
        <end position="390"/>
    </location>
</feature>
<feature type="region of interest" description="Disordered" evidence="5">
    <location>
        <begin position="177"/>
        <end position="238"/>
    </location>
</feature>
<comment type="subcellular location">
    <subcellularLocation>
        <location evidence="1">Membrane</location>
        <topology evidence="1">Single-pass membrane protein</topology>
    </subcellularLocation>
</comment>
<name>G2QGS7_THET4</name>
<feature type="compositionally biased region" description="Low complexity" evidence="5">
    <location>
        <begin position="177"/>
        <end position="217"/>
    </location>
</feature>
<keyword evidence="4 6" id="KW-0472">Membrane</keyword>
<evidence type="ECO:0000256" key="7">
    <source>
        <dbReference type="SAM" id="SignalP"/>
    </source>
</evidence>
<dbReference type="InterPro" id="IPR004913">
    <property type="entry name" value="Herpes_gJ"/>
</dbReference>
<evidence type="ECO:0008006" key="10">
    <source>
        <dbReference type="Google" id="ProtNLM"/>
    </source>
</evidence>
<evidence type="ECO:0000256" key="4">
    <source>
        <dbReference type="ARBA" id="ARBA00023136"/>
    </source>
</evidence>
<keyword evidence="3 6" id="KW-1133">Transmembrane helix</keyword>
<evidence type="ECO:0000256" key="1">
    <source>
        <dbReference type="ARBA" id="ARBA00004167"/>
    </source>
</evidence>